<dbReference type="EMBL" id="JACHIF010000009">
    <property type="protein sequence ID" value="MBB5039638.1"/>
    <property type="molecule type" value="Genomic_DNA"/>
</dbReference>
<dbReference type="RefSeq" id="WP_184211610.1">
    <property type="nucleotide sequence ID" value="NZ_JACHIF010000009.1"/>
</dbReference>
<sequence>MQPSSSSLIPSRLQLILGLLSLLFLGGCSTPPAFLADTDVIPVGSRIEFWVDHDDRGWVNSNLHIAFLPREMTGAEARLWAEGIGTRDAGLRWTRYYLLVTHPGQEGKTYRSSVYTVRAQPHEMTSRQPARLSY</sequence>
<evidence type="ECO:0000313" key="2">
    <source>
        <dbReference type="Proteomes" id="UP000534294"/>
    </source>
</evidence>
<accession>A0A7W7YNX0</accession>
<comment type="caution">
    <text evidence="1">The sequence shown here is derived from an EMBL/GenBank/DDBJ whole genome shotgun (WGS) entry which is preliminary data.</text>
</comment>
<organism evidence="1 2">
    <name type="scientific">Prosthecobacter dejongeii</name>
    <dbReference type="NCBI Taxonomy" id="48465"/>
    <lineage>
        <taxon>Bacteria</taxon>
        <taxon>Pseudomonadati</taxon>
        <taxon>Verrucomicrobiota</taxon>
        <taxon>Verrucomicrobiia</taxon>
        <taxon>Verrucomicrobiales</taxon>
        <taxon>Verrucomicrobiaceae</taxon>
        <taxon>Prosthecobacter</taxon>
    </lineage>
</organism>
<reference evidence="1 2" key="1">
    <citation type="submission" date="2020-08" db="EMBL/GenBank/DDBJ databases">
        <title>Genomic Encyclopedia of Type Strains, Phase IV (KMG-IV): sequencing the most valuable type-strain genomes for metagenomic binning, comparative biology and taxonomic classification.</title>
        <authorList>
            <person name="Goeker M."/>
        </authorList>
    </citation>
    <scope>NUCLEOTIDE SEQUENCE [LARGE SCALE GENOMIC DNA]</scope>
    <source>
        <strain evidence="1 2">DSM 12251</strain>
    </source>
</reference>
<name>A0A7W7YNX0_9BACT</name>
<gene>
    <name evidence="1" type="ORF">HNQ64_003913</name>
</gene>
<evidence type="ECO:0000313" key="1">
    <source>
        <dbReference type="EMBL" id="MBB5039638.1"/>
    </source>
</evidence>
<dbReference type="Proteomes" id="UP000534294">
    <property type="component" value="Unassembled WGS sequence"/>
</dbReference>
<protein>
    <submittedName>
        <fullName evidence="1">Uncharacterized protein</fullName>
    </submittedName>
</protein>
<keyword evidence="2" id="KW-1185">Reference proteome</keyword>
<proteinExistence type="predicted"/>
<dbReference type="AlphaFoldDB" id="A0A7W7YNX0"/>